<comment type="similarity">
    <text evidence="3 5">Belongs to the Fe(2+)-trafficking protein family.</text>
</comment>
<accession>A0A1M4UBW4</accession>
<gene>
    <name evidence="6" type="ORF">SAMN02745204_00650</name>
</gene>
<evidence type="ECO:0000256" key="3">
    <source>
        <dbReference type="ARBA" id="ARBA00061679"/>
    </source>
</evidence>
<dbReference type="AlphaFoldDB" id="A0A1M4UBW4"/>
<dbReference type="InterPro" id="IPR007457">
    <property type="entry name" value="Fe_traffick_prot_YggX"/>
</dbReference>
<dbReference type="SUPFAM" id="SSF111148">
    <property type="entry name" value="YggX-like"/>
    <property type="match status" value="1"/>
</dbReference>
<dbReference type="OrthoDB" id="9804318at2"/>
<organism evidence="6 7">
    <name type="scientific">Thermomonas hydrothermalis</name>
    <dbReference type="NCBI Taxonomy" id="213588"/>
    <lineage>
        <taxon>Bacteria</taxon>
        <taxon>Pseudomonadati</taxon>
        <taxon>Pseudomonadota</taxon>
        <taxon>Gammaproteobacteria</taxon>
        <taxon>Lysobacterales</taxon>
        <taxon>Lysobacteraceae</taxon>
        <taxon>Thermomonas</taxon>
    </lineage>
</organism>
<dbReference type="HAMAP" id="MF_00686">
    <property type="entry name" value="Fe_traffic_YggX"/>
    <property type="match status" value="1"/>
</dbReference>
<evidence type="ECO:0000256" key="4">
    <source>
        <dbReference type="ARBA" id="ARBA00070403"/>
    </source>
</evidence>
<dbReference type="GO" id="GO:0034599">
    <property type="term" value="P:cellular response to oxidative stress"/>
    <property type="evidence" value="ECO:0007669"/>
    <property type="project" value="TreeGrafter"/>
</dbReference>
<name>A0A1M4UBW4_9GAMM</name>
<dbReference type="Pfam" id="PF04362">
    <property type="entry name" value="Iron_traffic"/>
    <property type="match status" value="1"/>
</dbReference>
<dbReference type="STRING" id="213588.SAMN02745204_00650"/>
<evidence type="ECO:0000256" key="1">
    <source>
        <dbReference type="ARBA" id="ARBA00023004"/>
    </source>
</evidence>
<evidence type="ECO:0000313" key="6">
    <source>
        <dbReference type="EMBL" id="SHE54053.1"/>
    </source>
</evidence>
<sequence>MTRTVHCVVDDIDTEGLDFPPWPGELGRRIYDIVGKPAWQRWLAHQTMLINENRLSPLNPQHRAFLEGEMVKFLFAGKADLPAGYVPPAG</sequence>
<dbReference type="PANTHER" id="PTHR36965:SF1">
    <property type="entry name" value="FE(2+)-TRAFFICKING PROTEIN-RELATED"/>
    <property type="match status" value="1"/>
</dbReference>
<dbReference type="RefSeq" id="WP_072755193.1">
    <property type="nucleotide sequence ID" value="NZ_FQUK01000007.1"/>
</dbReference>
<dbReference type="Proteomes" id="UP000242857">
    <property type="component" value="Unassembled WGS sequence"/>
</dbReference>
<dbReference type="Gene3D" id="1.10.3880.10">
    <property type="entry name" value="Fe(II) trafficking protein YggX"/>
    <property type="match status" value="1"/>
</dbReference>
<dbReference type="PANTHER" id="PTHR36965">
    <property type="entry name" value="FE(2+)-TRAFFICKING PROTEIN-RELATED"/>
    <property type="match status" value="1"/>
</dbReference>
<evidence type="ECO:0000256" key="5">
    <source>
        <dbReference type="HAMAP-Rule" id="MF_00686"/>
    </source>
</evidence>
<evidence type="ECO:0000256" key="2">
    <source>
        <dbReference type="ARBA" id="ARBA00053793"/>
    </source>
</evidence>
<keyword evidence="1 5" id="KW-0408">Iron</keyword>
<protein>
    <recommendedName>
        <fullName evidence="4 5">Probable Fe(2+)-trafficking protein</fullName>
    </recommendedName>
</protein>
<dbReference type="PIRSF" id="PIRSF029827">
    <property type="entry name" value="Fe_traffic_YggX"/>
    <property type="match status" value="1"/>
</dbReference>
<dbReference type="EMBL" id="FQUK01000007">
    <property type="protein sequence ID" value="SHE54053.1"/>
    <property type="molecule type" value="Genomic_DNA"/>
</dbReference>
<evidence type="ECO:0000313" key="7">
    <source>
        <dbReference type="Proteomes" id="UP000242857"/>
    </source>
</evidence>
<dbReference type="InterPro" id="IPR036766">
    <property type="entry name" value="Fe_traffick_prot_YggX_sf"/>
</dbReference>
<keyword evidence="7" id="KW-1185">Reference proteome</keyword>
<comment type="function">
    <text evidence="2">Could be a mediator in iron transactions between iron acquisition and iron-requiring processes, such as synthesis and/or repair of Fe-S clusters in biosynthetic enzymes. Necessary to maintain high levels of aconitase under oxidative stress.</text>
</comment>
<dbReference type="NCBIfam" id="NF003817">
    <property type="entry name" value="PRK05408.1"/>
    <property type="match status" value="1"/>
</dbReference>
<dbReference type="GO" id="GO:0005829">
    <property type="term" value="C:cytosol"/>
    <property type="evidence" value="ECO:0007669"/>
    <property type="project" value="TreeGrafter"/>
</dbReference>
<dbReference type="GO" id="GO:0005506">
    <property type="term" value="F:iron ion binding"/>
    <property type="evidence" value="ECO:0007669"/>
    <property type="project" value="UniProtKB-UniRule"/>
</dbReference>
<reference evidence="7" key="1">
    <citation type="submission" date="2016-11" db="EMBL/GenBank/DDBJ databases">
        <authorList>
            <person name="Varghese N."/>
            <person name="Submissions S."/>
        </authorList>
    </citation>
    <scope>NUCLEOTIDE SEQUENCE [LARGE SCALE GENOMIC DNA]</scope>
    <source>
        <strain evidence="7">DSM 14834</strain>
    </source>
</reference>
<dbReference type="FunFam" id="1.10.3880.10:FF:000001">
    <property type="entry name" value="Probable Fe(2+)-trafficking protein"/>
    <property type="match status" value="1"/>
</dbReference>
<proteinExistence type="inferred from homology"/>